<reference evidence="1" key="1">
    <citation type="submission" date="2024-05" db="EMBL/GenBank/DDBJ databases">
        <authorList>
            <person name="Luo Y.-C."/>
            <person name="Nicholds J."/>
            <person name="Mortimer T."/>
            <person name="Maboni G."/>
        </authorList>
    </citation>
    <scope>NUCLEOTIDE SEQUENCE</scope>
    <source>
        <strain evidence="2">144863</strain>
        <strain evidence="1">153920</strain>
    </source>
</reference>
<name>A0AB39CGR9_9BURK</name>
<protein>
    <submittedName>
        <fullName evidence="1">Hemerythrin domain-containing protein</fullName>
    </submittedName>
</protein>
<evidence type="ECO:0000313" key="2">
    <source>
        <dbReference type="EMBL" id="XDJ68311.1"/>
    </source>
</evidence>
<dbReference type="RefSeq" id="WP_368643105.1">
    <property type="nucleotide sequence ID" value="NZ_CP158252.1"/>
</dbReference>
<proteinExistence type="predicted"/>
<dbReference type="EMBL" id="CP158262">
    <property type="protein sequence ID" value="XDJ68311.1"/>
    <property type="molecule type" value="Genomic_DNA"/>
</dbReference>
<dbReference type="AlphaFoldDB" id="A0AB39CGR9"/>
<dbReference type="EMBL" id="CP158252">
    <property type="protein sequence ID" value="XDJ41158.1"/>
    <property type="molecule type" value="Genomic_DNA"/>
</dbReference>
<accession>A0AB39CGR9</accession>
<gene>
    <name evidence="2" type="ORF">ABRY94_09385</name>
    <name evidence="1" type="ORF">ABRY99_09345</name>
</gene>
<organism evidence="1">
    <name type="scientific">Castellaniella ginsengisoli</name>
    <dbReference type="NCBI Taxonomy" id="546114"/>
    <lineage>
        <taxon>Bacteria</taxon>
        <taxon>Pseudomonadati</taxon>
        <taxon>Pseudomonadota</taxon>
        <taxon>Betaproteobacteria</taxon>
        <taxon>Burkholderiales</taxon>
        <taxon>Alcaligenaceae</taxon>
        <taxon>Castellaniella</taxon>
    </lineage>
</organism>
<evidence type="ECO:0000313" key="1">
    <source>
        <dbReference type="EMBL" id="XDJ41158.1"/>
    </source>
</evidence>
<sequence length="153" mass="16402">MTLSSFPSPIARLLAAHAETRRHLDALADAGADAWPGAAAWFEGPARTAYEILETRLFPALIESMAGSDAVCLKGLTGGLARDRADLERRWRQAVRSAAADPAAREALAVWIEDYRGWLACADEELLPMAARLLDDAALDALAPDCARLETSG</sequence>
<dbReference type="Gene3D" id="1.20.120.520">
    <property type="entry name" value="nmb1532 protein domain like"/>
    <property type="match status" value="1"/>
</dbReference>